<feature type="transmembrane region" description="Helical" evidence="12">
    <location>
        <begin position="792"/>
        <end position="810"/>
    </location>
</feature>
<reference evidence="15 16" key="1">
    <citation type="submission" date="2018-05" db="EMBL/GenBank/DDBJ databases">
        <title>Genome sequencing and assembly of the regulated plant pathogen Lachnellula willkommii and related sister species for the development of diagnostic species identification markers.</title>
        <authorList>
            <person name="Giroux E."/>
            <person name="Bilodeau G."/>
        </authorList>
    </citation>
    <scope>NUCLEOTIDE SEQUENCE [LARGE SCALE GENOMIC DNA]</scope>
    <source>
        <strain evidence="15 16">CBS 185.66</strain>
    </source>
</reference>
<feature type="domain" description="ABC transmembrane type-1" evidence="14">
    <location>
        <begin position="1077"/>
        <end position="1262"/>
    </location>
</feature>
<feature type="transmembrane region" description="Helical" evidence="12">
    <location>
        <begin position="671"/>
        <end position="692"/>
    </location>
</feature>
<feature type="compositionally biased region" description="Low complexity" evidence="11">
    <location>
        <begin position="2142"/>
        <end position="2158"/>
    </location>
</feature>
<evidence type="ECO:0000256" key="10">
    <source>
        <dbReference type="ARBA" id="ARBA00023180"/>
    </source>
</evidence>
<feature type="domain" description="ABC transporter" evidence="13">
    <location>
        <begin position="2016"/>
        <end position="2280"/>
    </location>
</feature>
<dbReference type="InterPro" id="IPR015421">
    <property type="entry name" value="PyrdxlP-dep_Trfase_major"/>
</dbReference>
<evidence type="ECO:0000256" key="12">
    <source>
        <dbReference type="SAM" id="Phobius"/>
    </source>
</evidence>
<feature type="domain" description="ABC transmembrane type-1" evidence="14">
    <location>
        <begin position="1618"/>
        <end position="1980"/>
    </location>
</feature>
<dbReference type="Gene3D" id="1.20.1560.10">
    <property type="entry name" value="ABC transporter type 1, transmembrane domain"/>
    <property type="match status" value="2"/>
</dbReference>
<dbReference type="Gene3D" id="3.40.50.300">
    <property type="entry name" value="P-loop containing nucleotide triphosphate hydrolases"/>
    <property type="match status" value="2"/>
</dbReference>
<dbReference type="PROSITE" id="PS50893">
    <property type="entry name" value="ABC_TRANSPORTER_2"/>
    <property type="match status" value="2"/>
</dbReference>
<organism evidence="15 16">
    <name type="scientific">Lachnellula hyalina</name>
    <dbReference type="NCBI Taxonomy" id="1316788"/>
    <lineage>
        <taxon>Eukaryota</taxon>
        <taxon>Fungi</taxon>
        <taxon>Dikarya</taxon>
        <taxon>Ascomycota</taxon>
        <taxon>Pezizomycotina</taxon>
        <taxon>Leotiomycetes</taxon>
        <taxon>Helotiales</taxon>
        <taxon>Lachnaceae</taxon>
        <taxon>Lachnellula</taxon>
    </lineage>
</organism>
<dbReference type="InterPro" id="IPR027417">
    <property type="entry name" value="P-loop_NTPase"/>
</dbReference>
<dbReference type="PROSITE" id="PS00211">
    <property type="entry name" value="ABC_TRANSPORTER_1"/>
    <property type="match status" value="1"/>
</dbReference>
<evidence type="ECO:0000259" key="14">
    <source>
        <dbReference type="PROSITE" id="PS50929"/>
    </source>
</evidence>
<dbReference type="CDD" id="cd18596">
    <property type="entry name" value="ABC_6TM_VMR1_D1_like"/>
    <property type="match status" value="1"/>
</dbReference>
<feature type="transmembrane region" description="Helical" evidence="12">
    <location>
        <begin position="932"/>
        <end position="952"/>
    </location>
</feature>
<dbReference type="CDD" id="cd18604">
    <property type="entry name" value="ABC_6TM_VMR1_D2_like"/>
    <property type="match status" value="1"/>
</dbReference>
<accession>A0A8H8R8H2</accession>
<dbReference type="Gene3D" id="3.90.1150.10">
    <property type="entry name" value="Aspartate Aminotransferase, domain 1"/>
    <property type="match status" value="1"/>
</dbReference>
<keyword evidence="4 12" id="KW-0812">Transmembrane</keyword>
<dbReference type="InterPro" id="IPR003593">
    <property type="entry name" value="AAA+_ATPase"/>
</dbReference>
<name>A0A8H8R8H2_9HELO</name>
<keyword evidence="3" id="KW-0813">Transport</keyword>
<gene>
    <name evidence="15" type="primary">YBT1_3</name>
    <name evidence="15" type="ORF">LHYA1_G002388</name>
</gene>
<feature type="transmembrane region" description="Helical" evidence="12">
    <location>
        <begin position="822"/>
        <end position="845"/>
    </location>
</feature>
<dbReference type="Proteomes" id="UP000431533">
    <property type="component" value="Unassembled WGS sequence"/>
</dbReference>
<dbReference type="Gene3D" id="3.40.640.10">
    <property type="entry name" value="Type I PLP-dependent aspartate aminotransferase-like (Major domain)"/>
    <property type="match status" value="1"/>
</dbReference>
<evidence type="ECO:0000256" key="3">
    <source>
        <dbReference type="ARBA" id="ARBA00022448"/>
    </source>
</evidence>
<dbReference type="InterPro" id="IPR004839">
    <property type="entry name" value="Aminotransferase_I/II_large"/>
</dbReference>
<feature type="transmembrane region" description="Helical" evidence="12">
    <location>
        <begin position="1737"/>
        <end position="1761"/>
    </location>
</feature>
<evidence type="ECO:0000256" key="7">
    <source>
        <dbReference type="ARBA" id="ARBA00022840"/>
    </source>
</evidence>
<feature type="transmembrane region" description="Helical" evidence="12">
    <location>
        <begin position="1924"/>
        <end position="1945"/>
    </location>
</feature>
<dbReference type="InterPro" id="IPR017871">
    <property type="entry name" value="ABC_transporter-like_CS"/>
</dbReference>
<feature type="compositionally biased region" description="Basic and acidic residues" evidence="11">
    <location>
        <begin position="1025"/>
        <end position="1042"/>
    </location>
</feature>
<feature type="transmembrane region" description="Helical" evidence="12">
    <location>
        <begin position="1816"/>
        <end position="1835"/>
    </location>
</feature>
<dbReference type="Pfam" id="PF00664">
    <property type="entry name" value="ABC_membrane"/>
    <property type="match status" value="2"/>
</dbReference>
<feature type="region of interest" description="Disordered" evidence="11">
    <location>
        <begin position="2135"/>
        <end position="2158"/>
    </location>
</feature>
<dbReference type="GO" id="GO:0030170">
    <property type="term" value="F:pyridoxal phosphate binding"/>
    <property type="evidence" value="ECO:0007669"/>
    <property type="project" value="InterPro"/>
</dbReference>
<proteinExistence type="inferred from homology"/>
<dbReference type="SMART" id="SM00382">
    <property type="entry name" value="AAA"/>
    <property type="match status" value="2"/>
</dbReference>
<dbReference type="CDD" id="cd03244">
    <property type="entry name" value="ABCC_MRP_domain2"/>
    <property type="match status" value="1"/>
</dbReference>
<dbReference type="GO" id="GO:0016887">
    <property type="term" value="F:ATP hydrolysis activity"/>
    <property type="evidence" value="ECO:0007669"/>
    <property type="project" value="InterPro"/>
</dbReference>
<keyword evidence="8 12" id="KW-1133">Transmembrane helix</keyword>
<feature type="compositionally biased region" description="Basic and acidic residues" evidence="11">
    <location>
        <begin position="1558"/>
        <end position="1571"/>
    </location>
</feature>
<feature type="transmembrane region" description="Helical" evidence="12">
    <location>
        <begin position="763"/>
        <end position="780"/>
    </location>
</feature>
<comment type="subcellular location">
    <subcellularLocation>
        <location evidence="1">Membrane</location>
        <topology evidence="1">Multi-pass membrane protein</topology>
    </subcellularLocation>
</comment>
<feature type="transmembrane region" description="Helical" evidence="12">
    <location>
        <begin position="1203"/>
        <end position="1227"/>
    </location>
</feature>
<dbReference type="PANTHER" id="PTHR24223">
    <property type="entry name" value="ATP-BINDING CASSETTE SUB-FAMILY C"/>
    <property type="match status" value="1"/>
</dbReference>
<dbReference type="SUPFAM" id="SSF52540">
    <property type="entry name" value="P-loop containing nucleoside triphosphate hydrolases"/>
    <property type="match status" value="2"/>
</dbReference>
<dbReference type="CDD" id="cd06454">
    <property type="entry name" value="KBL_like"/>
    <property type="match status" value="1"/>
</dbReference>
<evidence type="ECO:0000256" key="9">
    <source>
        <dbReference type="ARBA" id="ARBA00023136"/>
    </source>
</evidence>
<dbReference type="GO" id="GO:0140359">
    <property type="term" value="F:ABC-type transporter activity"/>
    <property type="evidence" value="ECO:0007669"/>
    <property type="project" value="InterPro"/>
</dbReference>
<keyword evidence="7" id="KW-0067">ATP-binding</keyword>
<feature type="transmembrane region" description="Helical" evidence="12">
    <location>
        <begin position="1603"/>
        <end position="1627"/>
    </location>
</feature>
<feature type="transmembrane region" description="Helical" evidence="12">
    <location>
        <begin position="1841"/>
        <end position="1859"/>
    </location>
</feature>
<dbReference type="PROSITE" id="PS50929">
    <property type="entry name" value="ABC_TM1F"/>
    <property type="match status" value="2"/>
</dbReference>
<feature type="transmembrane region" description="Helical" evidence="12">
    <location>
        <begin position="972"/>
        <end position="990"/>
    </location>
</feature>
<evidence type="ECO:0000256" key="11">
    <source>
        <dbReference type="SAM" id="MobiDB-lite"/>
    </source>
</evidence>
<dbReference type="EMBL" id="QGMH01000027">
    <property type="protein sequence ID" value="TVY28729.1"/>
    <property type="molecule type" value="Genomic_DNA"/>
</dbReference>
<keyword evidence="9 12" id="KW-0472">Membrane</keyword>
<evidence type="ECO:0000256" key="5">
    <source>
        <dbReference type="ARBA" id="ARBA00022737"/>
    </source>
</evidence>
<evidence type="ECO:0000256" key="4">
    <source>
        <dbReference type="ARBA" id="ARBA00022692"/>
    </source>
</evidence>
<dbReference type="InterPro" id="IPR015422">
    <property type="entry name" value="PyrdxlP-dep_Trfase_small"/>
</dbReference>
<feature type="region of interest" description="Disordered" evidence="11">
    <location>
        <begin position="1557"/>
        <end position="1593"/>
    </location>
</feature>
<dbReference type="InterPro" id="IPR003439">
    <property type="entry name" value="ABC_transporter-like_ATP-bd"/>
</dbReference>
<dbReference type="CDD" id="cd03250">
    <property type="entry name" value="ABCC_MRP_domain1"/>
    <property type="match status" value="1"/>
</dbReference>
<evidence type="ECO:0000256" key="2">
    <source>
        <dbReference type="ARBA" id="ARBA00009726"/>
    </source>
</evidence>
<feature type="domain" description="ABC transporter" evidence="13">
    <location>
        <begin position="1304"/>
        <end position="1549"/>
    </location>
</feature>
<dbReference type="FunFam" id="3.40.50.300:FF:000825">
    <property type="entry name" value="ABC bile acid transporter"/>
    <property type="match status" value="1"/>
</dbReference>
<dbReference type="InterPro" id="IPR011527">
    <property type="entry name" value="ABC1_TM_dom"/>
</dbReference>
<feature type="compositionally biased region" description="Basic and acidic residues" evidence="11">
    <location>
        <begin position="1060"/>
        <end position="1072"/>
    </location>
</feature>
<dbReference type="OrthoDB" id="6500128at2759"/>
<feature type="transmembrane region" description="Helical" evidence="12">
    <location>
        <begin position="728"/>
        <end position="751"/>
    </location>
</feature>
<sequence length="2292" mass="254638">MAPLSWLTAAGRVRRFLEVSAITISNVYKCFNGLEQFMFAPPAFLREPWYNCLDDYEDVEPEMVQVPAWQAYSYDVAAIAQPQEEAEEAEDRLELELGDLHTQNTLEDEEQPIDSQFAPIGSQCHRYISEHKGGPLLRLPTDEPAYFYLVTTYLSYIILIVVGKTRDFFGKRFYPEQYRDFKERNGYAALNSDFDNFFFRRLKARIDDCFMRPITGVPGRYITLMDRVSHDYNATFEYTGTHTTTLNLSSYNYLGFAQSSGPCADDVHASISAYGISSTSPRLEAGTSDLTIEVEREIARFVGKEDAMVFSMGFSTNATSFPALVGPGCLIISDELNHASIRVGAKLSGAFVTSYKHNDMESLEARLREAICQGQPKNHKIWKKILVVCEGLFSMEGTIADLPGLCRLRRKYKFYLFVDEAHSIGALGPRGRGICDYFNIDPAEVDILMGTLTKSFGANGGYVSADKATIQKLRATNAAMHYGESSAPPVLMQILSSLRQITSTTAGLERLQRITFNSRYLRLGLKRLGFIVYGHDDSPVVPMMVYHPAKVAAFSREMLQRGISVVIAGYPATTILTARVRFCVSAAHNKEDMNRVLKACDEIGDILDLKYSTGIMGGIETLPEGMTLADWQEDESTRRVVAPRWKLEDVLACGVQDAKLQLSLMDDPLQLLPYAVPIVVAILTIPSIWRFARNIRRGKDSSLGEIYEDKDGVASKETVSNFSARKQIIVISLAVGLGLAVSFAFAVFATASPSSTFDNVTQPWLLFGAWVFMLIQVVLVSREIRPISRYELGVYSSISLFLLTILAASVLSTEIPHGYGRIPFICALTIQLLSSIVAGITFLFIKRRPDVFAPNGKVVERQFQSSIWARYSYNWSSDILDLAATKLIDLSDLPAMDAHVRAREAKQHFRSISPDSTVSLWRQIFWVFRWKLVFQWILVIFSSIMDSAPQFATLKLLQYLERRQKSGVVDPKAWLCVGFLLVATMAGNIVDYRVSWLMWSDLGVPIRSTLTALIFEKMMKVKDCKEPPKMPEGEKGSSDDATKPSNGAKAVASEQPTNEATKKEAEKKKKTEQTQQDVINMFAVDTNQVGVFGAINQFYVMFTSKFVVSIVFLWLLVGWESMGAGMLAIILFFPVNKWLAGRYGSYQKLLMKARDKKTKILSEALRGIRQIKFSGMEPQWFDKINGVREEELVILWQTKLNNLYMSFGGDIAPIFLTIFALATYSYIHGDLLPSIAFTALSVFGQLEGILGMVPFLFMMGINAKVSCDRIDAYLKSAEKPENCQPGDLISFQNVSVSFPSKANIKNEDEETSIEQENRFVLRDINLEFPANGLSVISGPTGSGKSLLLAAILGEVDLLAGRITVPRPPPIDERFDSKATAENWLLPSAMAFVSQTPWIENASIKDNILFGLPYEETRYDKVISACALVQDLEMLDDGDLTEVGAQGISLSGGQKWRLTLARAFYSRAGILILDDVFSALDTHVGKHIYENALMGELSEGRTRILVTHHVALCLPRAEYVVHLTAEGSFDYAGLVKDARETGTFETILKDEAVEEAEDDLAKDQEDSAESNHETNGTATQKPVHTPKKLVEDEKRETGQVKRSVYFAYLGATGGIPFWVFIFIFYVIAQALTLTRSYWIKIWTSSYEHNDQVTQWANSYGSPATMQRASVPSVGFLAGVPGNFDAFSAFNFIPRSAMSETPRYLARSASPQTPLLVQGGTTSGFSTTALPIKVEHRTLGFYLAGYVIISLVSTVVDIGRYYFVYRGSLRASRDVFQKMAFRILRTPLRWLDTVPTGRILNRFTADFQAMDTQLSSNFAQLSASVLSIIGIMVAAVIVSPYIIILALLLLVICGQIALRYIRGARSIKRLESIQKSPMISHFSASLEGLSTIRAFNNTRAFESKMYELIDSFTTASWHNWLFSAWVGFRMAMVGSLFSTCVAAFIVSTNGVDASLAGFALAFALSFRRTVNQSLRLIASTELDMNAAERIFEYSNIEIEDQGGADVRASWPEEGDLVVKDLKVGYADGLPSILKGLSFHAEMNQRVGIVGRTGAGKSTLSLALFRFLAAREGSISIDGIDISTIKLHDLRTRLAVIPQDPVLFSGTIRSNLDPFDEFSDFDLKEALKKVHLIPSANNTPVPELSVPETTVEGSSSSSTTAAEPVLENRNIFLNLSSPISSGGENLSQGQKQLLCLARAILSHPKILLLDEATSAVDKDTDTLIQRSIREEFSNTTLLVIAHRLSTVMDFDKILVMNDGVAAEFGSARELLQVEEGIFKTMVAESGEREDLEKMV</sequence>
<keyword evidence="16" id="KW-1185">Reference proteome</keyword>
<dbReference type="GO" id="GO:0005524">
    <property type="term" value="F:ATP binding"/>
    <property type="evidence" value="ECO:0007669"/>
    <property type="project" value="UniProtKB-KW"/>
</dbReference>
<dbReference type="RefSeq" id="XP_031007517.1">
    <property type="nucleotide sequence ID" value="XM_031147365.1"/>
</dbReference>
<comment type="caution">
    <text evidence="15">The sequence shown here is derived from an EMBL/GenBank/DDBJ whole genome shotgun (WGS) entry which is preliminary data.</text>
</comment>
<dbReference type="GeneID" id="41982586"/>
<keyword evidence="5" id="KW-0677">Repeat</keyword>
<dbReference type="SUPFAM" id="SSF53383">
    <property type="entry name" value="PLP-dependent transferases"/>
    <property type="match status" value="1"/>
</dbReference>
<keyword evidence="10" id="KW-0325">Glycoprotein</keyword>
<dbReference type="Pfam" id="PF00155">
    <property type="entry name" value="Aminotran_1_2"/>
    <property type="match status" value="1"/>
</dbReference>
<dbReference type="InterPro" id="IPR050173">
    <property type="entry name" value="ABC_transporter_C-like"/>
</dbReference>
<evidence type="ECO:0000313" key="16">
    <source>
        <dbReference type="Proteomes" id="UP000431533"/>
    </source>
</evidence>
<dbReference type="GO" id="GO:0016020">
    <property type="term" value="C:membrane"/>
    <property type="evidence" value="ECO:0007669"/>
    <property type="project" value="UniProtKB-SubCell"/>
</dbReference>
<feature type="region of interest" description="Disordered" evidence="11">
    <location>
        <begin position="1025"/>
        <end position="1072"/>
    </location>
</feature>
<comment type="similarity">
    <text evidence="2">Belongs to the ABC transporter superfamily. ABCC family. Conjugate transporter (TC 3.A.1.208) subfamily.</text>
</comment>
<evidence type="ECO:0000313" key="15">
    <source>
        <dbReference type="EMBL" id="TVY28729.1"/>
    </source>
</evidence>
<dbReference type="InterPro" id="IPR036640">
    <property type="entry name" value="ABC1_TM_sf"/>
</dbReference>
<dbReference type="Pfam" id="PF00005">
    <property type="entry name" value="ABC_tran"/>
    <property type="match status" value="2"/>
</dbReference>
<dbReference type="InterPro" id="IPR015424">
    <property type="entry name" value="PyrdxlP-dep_Trfase"/>
</dbReference>
<evidence type="ECO:0000256" key="6">
    <source>
        <dbReference type="ARBA" id="ARBA00022741"/>
    </source>
</evidence>
<protein>
    <submittedName>
        <fullName evidence="15">ATP-dependent bile acid permease</fullName>
    </submittedName>
</protein>
<dbReference type="PANTHER" id="PTHR24223:SF456">
    <property type="entry name" value="MULTIDRUG RESISTANCE-ASSOCIATED PROTEIN LETHAL(2)03659"/>
    <property type="match status" value="1"/>
</dbReference>
<feature type="compositionally biased region" description="Polar residues" evidence="11">
    <location>
        <begin position="1572"/>
        <end position="1581"/>
    </location>
</feature>
<dbReference type="SUPFAM" id="SSF90123">
    <property type="entry name" value="ABC transporter transmembrane region"/>
    <property type="match status" value="2"/>
</dbReference>
<evidence type="ECO:0000259" key="13">
    <source>
        <dbReference type="PROSITE" id="PS50893"/>
    </source>
</evidence>
<evidence type="ECO:0000256" key="8">
    <source>
        <dbReference type="ARBA" id="ARBA00022989"/>
    </source>
</evidence>
<keyword evidence="6" id="KW-0547">Nucleotide-binding</keyword>
<evidence type="ECO:0000256" key="1">
    <source>
        <dbReference type="ARBA" id="ARBA00004141"/>
    </source>
</evidence>
<feature type="transmembrane region" description="Helical" evidence="12">
    <location>
        <begin position="1233"/>
        <end position="1257"/>
    </location>
</feature>